<keyword evidence="4" id="KW-0378">Hydrolase</keyword>
<dbReference type="GO" id="GO:0008236">
    <property type="term" value="F:serine-type peptidase activity"/>
    <property type="evidence" value="ECO:0007669"/>
    <property type="project" value="UniProtKB-KW"/>
</dbReference>
<feature type="active site" description="Nucleophile" evidence="7">
    <location>
        <position position="396"/>
    </location>
</feature>
<comment type="caution">
    <text evidence="9">The sequence shown here is derived from an EMBL/GenBank/DDBJ whole genome shotgun (WGS) entry which is preliminary data.</text>
</comment>
<dbReference type="InterPro" id="IPR002142">
    <property type="entry name" value="Peptidase_S49"/>
</dbReference>
<name>A0A917E5M4_9SPHN</name>
<evidence type="ECO:0000259" key="8">
    <source>
        <dbReference type="Pfam" id="PF01343"/>
    </source>
</evidence>
<dbReference type="Pfam" id="PF01343">
    <property type="entry name" value="Peptidase_S49"/>
    <property type="match status" value="2"/>
</dbReference>
<dbReference type="SUPFAM" id="SSF52096">
    <property type="entry name" value="ClpP/crotonase"/>
    <property type="match status" value="2"/>
</dbReference>
<keyword evidence="6" id="KW-0472">Membrane</keyword>
<gene>
    <name evidence="9" type="primary">sppA</name>
    <name evidence="9" type="ORF">GCM10011529_11830</name>
</gene>
<proteinExistence type="inferred from homology"/>
<evidence type="ECO:0000256" key="6">
    <source>
        <dbReference type="ARBA" id="ARBA00023136"/>
    </source>
</evidence>
<dbReference type="CDD" id="cd07018">
    <property type="entry name" value="S49_SppA_67K_type"/>
    <property type="match status" value="1"/>
</dbReference>
<reference evidence="9" key="1">
    <citation type="journal article" date="2014" name="Int. J. Syst. Evol. Microbiol.">
        <title>Complete genome sequence of Corynebacterium casei LMG S-19264T (=DSM 44701T), isolated from a smear-ripened cheese.</title>
        <authorList>
            <consortium name="US DOE Joint Genome Institute (JGI-PGF)"/>
            <person name="Walter F."/>
            <person name="Albersmeier A."/>
            <person name="Kalinowski J."/>
            <person name="Ruckert C."/>
        </authorList>
    </citation>
    <scope>NUCLEOTIDE SEQUENCE</scope>
    <source>
        <strain evidence="9">CGMCC 1.15519</strain>
    </source>
</reference>
<evidence type="ECO:0000256" key="3">
    <source>
        <dbReference type="ARBA" id="ARBA00022670"/>
    </source>
</evidence>
<dbReference type="EMBL" id="BMJM01000003">
    <property type="protein sequence ID" value="GGE07078.1"/>
    <property type="molecule type" value="Genomic_DNA"/>
</dbReference>
<comment type="subcellular location">
    <subcellularLocation>
        <location evidence="1">Membrane</location>
    </subcellularLocation>
</comment>
<evidence type="ECO:0000256" key="1">
    <source>
        <dbReference type="ARBA" id="ARBA00004370"/>
    </source>
</evidence>
<evidence type="ECO:0000256" key="5">
    <source>
        <dbReference type="ARBA" id="ARBA00022825"/>
    </source>
</evidence>
<sequence>MTIVRTAWRVLVGVKDLLVLLLLLLFFGLLWTVLNSRAALSVPGGSALVLNLDGGIVDQAAEQSAFQLVTGSNIGSQRQARDIIKAIENATTDSRIKVLVLDLDTFVGAGQANLQSIGAAIQKFRKAGKPVHAYATAYTDAGYYLAAQADSIWLNPLGGVLVTGPGGTNLYFAKALEKLSVDVNVFKVGTYKAAVEPFTRGDSSPEARAANQALVDSLWASFIRDVKIVRPGADINAFIAQMPQRLGAAGGDQAKAALDARLVDTIGTRSDFDAAMVKLVGEGEQRSFGTFNGLTLDRYSAATQSVVPAGGDAVGIVYVTGNIVDGEAPRGTAGGTTIARAIARAIADDSDIKALVVRVDSGGGSVLASETIRQALIDAKKAGLPIVASFGPVAASGGYWVATAADEIFAQPSTITGSIGVFAIIPSFNRALTELGIGADGVKSTPYSGEPDILRGLSPETRVILQSSVEDIYRRFTTLVATARKLPVAEVDRIGQGRVWSGDTALQLKLVDKLGGLDAAVAAAAARAGIKGDVRTVDIERQQSPFVALLSGFMGSGEEQEQASRDPFAKLAAGSRMKLFAAVGDLQAMANGPTMQATCMECSMLGGSPRVAAAAQGSSVLAKAAAALR</sequence>
<organism evidence="9 10">
    <name type="scientific">Sandarakinorhabdus glacialis</name>
    <dbReference type="NCBI Taxonomy" id="1614636"/>
    <lineage>
        <taxon>Bacteria</taxon>
        <taxon>Pseudomonadati</taxon>
        <taxon>Pseudomonadota</taxon>
        <taxon>Alphaproteobacteria</taxon>
        <taxon>Sphingomonadales</taxon>
        <taxon>Sphingosinicellaceae</taxon>
        <taxon>Sandarakinorhabdus</taxon>
    </lineage>
</organism>
<dbReference type="Gene3D" id="6.20.330.10">
    <property type="match status" value="1"/>
</dbReference>
<dbReference type="PANTHER" id="PTHR33209">
    <property type="entry name" value="PROTEASE 4"/>
    <property type="match status" value="1"/>
</dbReference>
<keyword evidence="10" id="KW-1185">Reference proteome</keyword>
<dbReference type="Proteomes" id="UP000635071">
    <property type="component" value="Unassembled WGS sequence"/>
</dbReference>
<dbReference type="PANTHER" id="PTHR33209:SF1">
    <property type="entry name" value="PEPTIDASE S49 DOMAIN-CONTAINING PROTEIN"/>
    <property type="match status" value="1"/>
</dbReference>
<evidence type="ECO:0000256" key="7">
    <source>
        <dbReference type="PIRSR" id="PIRSR001217-1"/>
    </source>
</evidence>
<dbReference type="AlphaFoldDB" id="A0A917E5M4"/>
<dbReference type="InterPro" id="IPR047217">
    <property type="entry name" value="S49_SppA_67K_type_N"/>
</dbReference>
<reference evidence="9" key="2">
    <citation type="submission" date="2020-09" db="EMBL/GenBank/DDBJ databases">
        <authorList>
            <person name="Sun Q."/>
            <person name="Zhou Y."/>
        </authorList>
    </citation>
    <scope>NUCLEOTIDE SEQUENCE</scope>
    <source>
        <strain evidence="9">CGMCC 1.15519</strain>
    </source>
</reference>
<dbReference type="GO" id="GO:0006465">
    <property type="term" value="P:signal peptide processing"/>
    <property type="evidence" value="ECO:0007669"/>
    <property type="project" value="InterPro"/>
</dbReference>
<evidence type="ECO:0000313" key="10">
    <source>
        <dbReference type="Proteomes" id="UP000635071"/>
    </source>
</evidence>
<dbReference type="NCBIfam" id="TIGR00705">
    <property type="entry name" value="SppA_67K"/>
    <property type="match status" value="1"/>
</dbReference>
<dbReference type="Gene3D" id="3.90.226.10">
    <property type="entry name" value="2-enoyl-CoA Hydratase, Chain A, domain 1"/>
    <property type="match status" value="2"/>
</dbReference>
<dbReference type="PIRSF" id="PIRSF001217">
    <property type="entry name" value="Protease_4_SppA"/>
    <property type="match status" value="1"/>
</dbReference>
<dbReference type="InterPro" id="IPR029045">
    <property type="entry name" value="ClpP/crotonase-like_dom_sf"/>
</dbReference>
<dbReference type="InterPro" id="IPR047272">
    <property type="entry name" value="S49_SppA_C"/>
</dbReference>
<dbReference type="CDD" id="cd07023">
    <property type="entry name" value="S49_Sppa_N_C"/>
    <property type="match status" value="1"/>
</dbReference>
<evidence type="ECO:0000256" key="2">
    <source>
        <dbReference type="ARBA" id="ARBA00008683"/>
    </source>
</evidence>
<dbReference type="InterPro" id="IPR004634">
    <property type="entry name" value="Pept_S49_pIV"/>
</dbReference>
<feature type="domain" description="Peptidase S49" evidence="8">
    <location>
        <begin position="379"/>
        <end position="530"/>
    </location>
</feature>
<comment type="similarity">
    <text evidence="2">Belongs to the peptidase S49 family.</text>
</comment>
<dbReference type="RefSeq" id="WP_188762008.1">
    <property type="nucleotide sequence ID" value="NZ_BMJM01000003.1"/>
</dbReference>
<accession>A0A917E5M4</accession>
<keyword evidence="5" id="KW-0720">Serine protease</keyword>
<feature type="domain" description="Peptidase S49" evidence="8">
    <location>
        <begin position="124"/>
        <end position="279"/>
    </location>
</feature>
<dbReference type="InterPro" id="IPR004635">
    <property type="entry name" value="Pept_S49_SppA"/>
</dbReference>
<dbReference type="NCBIfam" id="TIGR00706">
    <property type="entry name" value="SppA_dom"/>
    <property type="match status" value="1"/>
</dbReference>
<keyword evidence="3 9" id="KW-0645">Protease</keyword>
<evidence type="ECO:0000256" key="4">
    <source>
        <dbReference type="ARBA" id="ARBA00022801"/>
    </source>
</evidence>
<feature type="active site" description="Proton donor/acceptor" evidence="7">
    <location>
        <position position="192"/>
    </location>
</feature>
<dbReference type="GO" id="GO:0016020">
    <property type="term" value="C:membrane"/>
    <property type="evidence" value="ECO:0007669"/>
    <property type="project" value="UniProtKB-SubCell"/>
</dbReference>
<evidence type="ECO:0000313" key="9">
    <source>
        <dbReference type="EMBL" id="GGE07078.1"/>
    </source>
</evidence>
<protein>
    <submittedName>
        <fullName evidence="9">Protease</fullName>
    </submittedName>
</protein>